<dbReference type="GO" id="GO:0005524">
    <property type="term" value="F:ATP binding"/>
    <property type="evidence" value="ECO:0007669"/>
    <property type="project" value="UniProtKB-KW"/>
</dbReference>
<keyword evidence="6" id="KW-0067">ATP-binding</keyword>
<dbReference type="Pfam" id="PF02518">
    <property type="entry name" value="HATPase_c"/>
    <property type="match status" value="1"/>
</dbReference>
<evidence type="ECO:0000256" key="4">
    <source>
        <dbReference type="ARBA" id="ARBA00022741"/>
    </source>
</evidence>
<evidence type="ECO:0000256" key="1">
    <source>
        <dbReference type="ARBA" id="ARBA00000085"/>
    </source>
</evidence>
<dbReference type="PROSITE" id="PS50109">
    <property type="entry name" value="HIS_KIN"/>
    <property type="match status" value="1"/>
</dbReference>
<feature type="domain" description="Histidine kinase" evidence="9">
    <location>
        <begin position="230"/>
        <end position="456"/>
    </location>
</feature>
<dbReference type="SMART" id="SM00387">
    <property type="entry name" value="HATPase_c"/>
    <property type="match status" value="1"/>
</dbReference>
<dbReference type="Proteomes" id="UP000326570">
    <property type="component" value="Unassembled WGS sequence"/>
</dbReference>
<keyword evidence="3" id="KW-0808">Transferase</keyword>
<dbReference type="RefSeq" id="WP_150902463.1">
    <property type="nucleotide sequence ID" value="NZ_VTWT01000002.1"/>
</dbReference>
<feature type="transmembrane region" description="Helical" evidence="8">
    <location>
        <begin position="12"/>
        <end position="29"/>
    </location>
</feature>
<reference evidence="10 11" key="1">
    <citation type="submission" date="2019-09" db="EMBL/GenBank/DDBJ databases">
        <title>Genome sequence of Adhaeribacter sp. M2.</title>
        <authorList>
            <person name="Srinivasan S."/>
        </authorList>
    </citation>
    <scope>NUCLEOTIDE SEQUENCE [LARGE SCALE GENOMIC DNA]</scope>
    <source>
        <strain evidence="10 11">M2</strain>
    </source>
</reference>
<evidence type="ECO:0000259" key="9">
    <source>
        <dbReference type="PROSITE" id="PS50109"/>
    </source>
</evidence>
<feature type="transmembrane region" description="Helical" evidence="8">
    <location>
        <begin position="35"/>
        <end position="55"/>
    </location>
</feature>
<keyword evidence="8" id="KW-0472">Membrane</keyword>
<evidence type="ECO:0000256" key="2">
    <source>
        <dbReference type="ARBA" id="ARBA00012438"/>
    </source>
</evidence>
<evidence type="ECO:0000256" key="8">
    <source>
        <dbReference type="SAM" id="Phobius"/>
    </source>
</evidence>
<proteinExistence type="predicted"/>
<evidence type="ECO:0000313" key="10">
    <source>
        <dbReference type="EMBL" id="KAA9340551.1"/>
    </source>
</evidence>
<dbReference type="InterPro" id="IPR036890">
    <property type="entry name" value="HATPase_C_sf"/>
</dbReference>
<keyword evidence="11" id="KW-1185">Reference proteome</keyword>
<evidence type="ECO:0000256" key="6">
    <source>
        <dbReference type="ARBA" id="ARBA00022840"/>
    </source>
</evidence>
<comment type="caution">
    <text evidence="10">The sequence shown here is derived from an EMBL/GenBank/DDBJ whole genome shotgun (WGS) entry which is preliminary data.</text>
</comment>
<dbReference type="GO" id="GO:0000160">
    <property type="term" value="P:phosphorelay signal transduction system"/>
    <property type="evidence" value="ECO:0007669"/>
    <property type="project" value="UniProtKB-KW"/>
</dbReference>
<evidence type="ECO:0000256" key="5">
    <source>
        <dbReference type="ARBA" id="ARBA00022777"/>
    </source>
</evidence>
<dbReference type="InterPro" id="IPR004358">
    <property type="entry name" value="Sig_transdc_His_kin-like_C"/>
</dbReference>
<dbReference type="EC" id="2.7.13.3" evidence="2"/>
<dbReference type="Gene3D" id="3.30.450.20">
    <property type="entry name" value="PAS domain"/>
    <property type="match status" value="1"/>
</dbReference>
<dbReference type="SUPFAM" id="SSF55874">
    <property type="entry name" value="ATPase domain of HSP90 chaperone/DNA topoisomerase II/histidine kinase"/>
    <property type="match status" value="1"/>
</dbReference>
<dbReference type="PANTHER" id="PTHR43065:SF46">
    <property type="entry name" value="C4-DICARBOXYLATE TRANSPORT SENSOR PROTEIN DCTB"/>
    <property type="match status" value="1"/>
</dbReference>
<dbReference type="PRINTS" id="PR00344">
    <property type="entry name" value="BCTRLSENSOR"/>
</dbReference>
<sequence>MAYNRFRAGVVLRVALITVAAMLLVFSFFIKQWYVTGICLGLTIFGLIYDLIFYVERTNRELSRFFTAIRHSDFTQRFTEKSQSSSFQELHGHLNEVITAFQKIKSEKEAHYQYLQAIVENIRIGVFTFDEAGSVQLFNKVAKEVLQVPFIKNVRALDRISAELVQAVEELENGQSKLIRIDREKDQLLLLVSVACFSSQGKNIRLVSLQNIRSEMEEQELAAWQKLISVLTHEIMNSVTPIISLTSTIRGLVDERVATLYTTEEIEEDENLDDIRTGLVTIEKRSTGMLHFVQNYRRLTRVPPPHLEKVKVDDLLKQLALLLQNEPAFKRAKLRLIPHEQPLTITADSELIEQVLLNLVKNGIEACEHVAEPIIEVSALPDEKNPDLIRIEVKDNGSGVPEEILDKIFVPFYTTKKQGSGIGLSLSRQIMKLHKGTLQMRPAEPKGTVFSLLFYK</sequence>
<keyword evidence="8" id="KW-1133">Transmembrane helix</keyword>
<evidence type="ECO:0000256" key="3">
    <source>
        <dbReference type="ARBA" id="ARBA00022679"/>
    </source>
</evidence>
<organism evidence="10 11">
    <name type="scientific">Adhaeribacter soli</name>
    <dbReference type="NCBI Taxonomy" id="2607655"/>
    <lineage>
        <taxon>Bacteria</taxon>
        <taxon>Pseudomonadati</taxon>
        <taxon>Bacteroidota</taxon>
        <taxon>Cytophagia</taxon>
        <taxon>Cytophagales</taxon>
        <taxon>Hymenobacteraceae</taxon>
        <taxon>Adhaeribacter</taxon>
    </lineage>
</organism>
<dbReference type="InterPro" id="IPR003594">
    <property type="entry name" value="HATPase_dom"/>
</dbReference>
<dbReference type="PANTHER" id="PTHR43065">
    <property type="entry name" value="SENSOR HISTIDINE KINASE"/>
    <property type="match status" value="1"/>
</dbReference>
<dbReference type="GO" id="GO:0004673">
    <property type="term" value="F:protein histidine kinase activity"/>
    <property type="evidence" value="ECO:0007669"/>
    <property type="project" value="UniProtKB-EC"/>
</dbReference>
<dbReference type="Gene3D" id="3.30.565.10">
    <property type="entry name" value="Histidine kinase-like ATPase, C-terminal domain"/>
    <property type="match status" value="1"/>
</dbReference>
<evidence type="ECO:0000313" key="11">
    <source>
        <dbReference type="Proteomes" id="UP000326570"/>
    </source>
</evidence>
<keyword evidence="4" id="KW-0547">Nucleotide-binding</keyword>
<keyword evidence="5" id="KW-0418">Kinase</keyword>
<accession>A0A5N1J764</accession>
<gene>
    <name evidence="10" type="ORF">F0P94_03745</name>
</gene>
<evidence type="ECO:0000256" key="7">
    <source>
        <dbReference type="ARBA" id="ARBA00023012"/>
    </source>
</evidence>
<protein>
    <recommendedName>
        <fullName evidence="2">histidine kinase</fullName>
        <ecNumber evidence="2">2.7.13.3</ecNumber>
    </recommendedName>
</protein>
<comment type="catalytic activity">
    <reaction evidence="1">
        <text>ATP + protein L-histidine = ADP + protein N-phospho-L-histidine.</text>
        <dbReference type="EC" id="2.7.13.3"/>
    </reaction>
</comment>
<keyword evidence="7" id="KW-0902">Two-component regulatory system</keyword>
<name>A0A5N1J764_9BACT</name>
<dbReference type="InterPro" id="IPR005467">
    <property type="entry name" value="His_kinase_dom"/>
</dbReference>
<dbReference type="CDD" id="cd00075">
    <property type="entry name" value="HATPase"/>
    <property type="match status" value="1"/>
</dbReference>
<dbReference type="EMBL" id="VTWT01000002">
    <property type="protein sequence ID" value="KAA9340551.1"/>
    <property type="molecule type" value="Genomic_DNA"/>
</dbReference>
<keyword evidence="8" id="KW-0812">Transmembrane</keyword>
<dbReference type="AlphaFoldDB" id="A0A5N1J764"/>